<feature type="domain" description="Heterokaryon incompatibility" evidence="1">
    <location>
        <begin position="56"/>
        <end position="144"/>
    </location>
</feature>
<dbReference type="InterPro" id="IPR010730">
    <property type="entry name" value="HET"/>
</dbReference>
<evidence type="ECO:0000313" key="2">
    <source>
        <dbReference type="EMBL" id="KAG9495669.1"/>
    </source>
</evidence>
<dbReference type="RefSeq" id="XP_044674669.1">
    <property type="nucleotide sequence ID" value="XM_044829753.1"/>
</dbReference>
<dbReference type="EMBL" id="JAHBCI010000010">
    <property type="protein sequence ID" value="KAG9495669.1"/>
    <property type="molecule type" value="Genomic_DNA"/>
</dbReference>
<dbReference type="PANTHER" id="PTHR24148">
    <property type="entry name" value="ANKYRIN REPEAT DOMAIN-CONTAINING PROTEIN 39 HOMOLOG-RELATED"/>
    <property type="match status" value="1"/>
</dbReference>
<accession>A0A9P8D5G8</accession>
<reference evidence="2" key="1">
    <citation type="journal article" date="2021" name="Mol. Plant Microbe Interact.">
        <title>Telomere to telomere genome assembly of Fusarium musae F31, causal agent of crown rot disease of banana.</title>
        <authorList>
            <person name="Degradi L."/>
            <person name="Tava V."/>
            <person name="Kunova A."/>
            <person name="Cortesi P."/>
            <person name="Saracchi M."/>
            <person name="Pasquali M."/>
        </authorList>
    </citation>
    <scope>NUCLEOTIDE SEQUENCE</scope>
    <source>
        <strain evidence="2">F31</strain>
    </source>
</reference>
<dbReference type="KEGG" id="fmu:J7337_012223"/>
<organism evidence="2 3">
    <name type="scientific">Fusarium musae</name>
    <dbReference type="NCBI Taxonomy" id="1042133"/>
    <lineage>
        <taxon>Eukaryota</taxon>
        <taxon>Fungi</taxon>
        <taxon>Dikarya</taxon>
        <taxon>Ascomycota</taxon>
        <taxon>Pezizomycotina</taxon>
        <taxon>Sordariomycetes</taxon>
        <taxon>Hypocreomycetidae</taxon>
        <taxon>Hypocreales</taxon>
        <taxon>Nectriaceae</taxon>
        <taxon>Fusarium</taxon>
    </lineage>
</organism>
<sequence length="456" mass="51873">MSFKYDKLPNNDLFRIFELKPGKDVDPLHGNLRTFPRKEAPAYEALSYMWGSPDRVSVMKDIYSGSKLVTAWLGQADPGEAADTQTIISALAAIEFQQFCFLPHFPENKRLLELGLPTRESPAWGALNSMLHAPYFSRIWIIQELAVAPTYNLLWGDCFIPKVDFEAFQISVARLGMIYPDPGCLYVRMGGPSAGICPTIEWTVPMWFLGQYWKGEDLLELVSKTKASQATDPADKIFALIGLAGEKTFGIIPDYTKTKSEVFTEFALKAISETRNLKILNYCEVEDPTVQDRLPLWAPRWHHEVTGHYFDMTGGDFKSSNDMEISLHASTNAKVLQLKGLHIDKVKDTHSRPTMQVNIDFMAMSRMIMDHESLLKVQYGPYIIRPIALTMLNGRVEANHLQSRLGLPEHDSYLQLFTEHALQSLVSSFYYKNDGYDRDRRATIQLIKLAMDYRPP</sequence>
<name>A0A9P8D5G8_9HYPO</name>
<keyword evidence="3" id="KW-1185">Reference proteome</keyword>
<proteinExistence type="predicted"/>
<protein>
    <recommendedName>
        <fullName evidence="1">Heterokaryon incompatibility domain-containing protein</fullName>
    </recommendedName>
</protein>
<dbReference type="PANTHER" id="PTHR24148:SF73">
    <property type="entry name" value="HET DOMAIN PROTEIN (AFU_ORTHOLOGUE AFUA_8G01020)"/>
    <property type="match status" value="1"/>
</dbReference>
<evidence type="ECO:0000259" key="1">
    <source>
        <dbReference type="Pfam" id="PF06985"/>
    </source>
</evidence>
<dbReference type="InterPro" id="IPR052895">
    <property type="entry name" value="HetReg/Transcr_Mod"/>
</dbReference>
<dbReference type="GeneID" id="68320079"/>
<dbReference type="Proteomes" id="UP000827133">
    <property type="component" value="Unassembled WGS sequence"/>
</dbReference>
<gene>
    <name evidence="2" type="ORF">J7337_012223</name>
</gene>
<evidence type="ECO:0000313" key="3">
    <source>
        <dbReference type="Proteomes" id="UP000827133"/>
    </source>
</evidence>
<dbReference type="AlphaFoldDB" id="A0A9P8D5G8"/>
<dbReference type="Pfam" id="PF06985">
    <property type="entry name" value="HET"/>
    <property type="match status" value="1"/>
</dbReference>
<comment type="caution">
    <text evidence="2">The sequence shown here is derived from an EMBL/GenBank/DDBJ whole genome shotgun (WGS) entry which is preliminary data.</text>
</comment>